<evidence type="ECO:0000313" key="3">
    <source>
        <dbReference type="Proteomes" id="UP000438429"/>
    </source>
</evidence>
<keyword evidence="1" id="KW-0472">Membrane</keyword>
<dbReference type="AlphaFoldDB" id="A0A6A4RX00"/>
<accession>A0A6A4RX00</accession>
<proteinExistence type="predicted"/>
<evidence type="ECO:0000256" key="1">
    <source>
        <dbReference type="SAM" id="Phobius"/>
    </source>
</evidence>
<protein>
    <recommendedName>
        <fullName evidence="4">Transmembrane protein</fullName>
    </recommendedName>
</protein>
<sequence>MFESTACLSCDPRNRHGYCEDDCQGKQRRSGIYIGFATTFALLVHYLLYLKDRQVVPKRSKALIVHRGKQPMGVSISNKHSTT</sequence>
<feature type="transmembrane region" description="Helical" evidence="1">
    <location>
        <begin position="31"/>
        <end position="50"/>
    </location>
</feature>
<organism evidence="2 3">
    <name type="scientific">Scophthalmus maximus</name>
    <name type="common">Turbot</name>
    <name type="synonym">Psetta maxima</name>
    <dbReference type="NCBI Taxonomy" id="52904"/>
    <lineage>
        <taxon>Eukaryota</taxon>
        <taxon>Metazoa</taxon>
        <taxon>Chordata</taxon>
        <taxon>Craniata</taxon>
        <taxon>Vertebrata</taxon>
        <taxon>Euteleostomi</taxon>
        <taxon>Actinopterygii</taxon>
        <taxon>Neopterygii</taxon>
        <taxon>Teleostei</taxon>
        <taxon>Neoteleostei</taxon>
        <taxon>Acanthomorphata</taxon>
        <taxon>Carangaria</taxon>
        <taxon>Pleuronectiformes</taxon>
        <taxon>Pleuronectoidei</taxon>
        <taxon>Scophthalmidae</taxon>
        <taxon>Scophthalmus</taxon>
    </lineage>
</organism>
<dbReference type="EMBL" id="VEVO01000018">
    <property type="protein sequence ID" value="KAF0027336.1"/>
    <property type="molecule type" value="Genomic_DNA"/>
</dbReference>
<evidence type="ECO:0000313" key="2">
    <source>
        <dbReference type="EMBL" id="KAF0027336.1"/>
    </source>
</evidence>
<comment type="caution">
    <text evidence="2">The sequence shown here is derived from an EMBL/GenBank/DDBJ whole genome shotgun (WGS) entry which is preliminary data.</text>
</comment>
<gene>
    <name evidence="2" type="ORF">F2P81_020077</name>
</gene>
<dbReference type="Proteomes" id="UP000438429">
    <property type="component" value="Unassembled WGS sequence"/>
</dbReference>
<evidence type="ECO:0008006" key="4">
    <source>
        <dbReference type="Google" id="ProtNLM"/>
    </source>
</evidence>
<name>A0A6A4RX00_SCOMX</name>
<keyword evidence="1" id="KW-0812">Transmembrane</keyword>
<reference evidence="2 3" key="1">
    <citation type="submission" date="2019-06" db="EMBL/GenBank/DDBJ databases">
        <title>Draft genomes of female and male turbot (Scophthalmus maximus).</title>
        <authorList>
            <person name="Xu H."/>
            <person name="Xu X.-W."/>
            <person name="Shao C."/>
            <person name="Chen S."/>
        </authorList>
    </citation>
    <scope>NUCLEOTIDE SEQUENCE [LARGE SCALE GENOMIC DNA]</scope>
    <source>
        <strain evidence="2">Ysfricsl-2016a</strain>
        <tissue evidence="2">Blood</tissue>
    </source>
</reference>
<keyword evidence="1" id="KW-1133">Transmembrane helix</keyword>